<evidence type="ECO:0000313" key="2">
    <source>
        <dbReference type="Proteomes" id="UP001283361"/>
    </source>
</evidence>
<protein>
    <submittedName>
        <fullName evidence="1">Uncharacterized protein</fullName>
    </submittedName>
</protein>
<dbReference type="AlphaFoldDB" id="A0AAE1CRW8"/>
<organism evidence="1 2">
    <name type="scientific">Elysia crispata</name>
    <name type="common">lettuce slug</name>
    <dbReference type="NCBI Taxonomy" id="231223"/>
    <lineage>
        <taxon>Eukaryota</taxon>
        <taxon>Metazoa</taxon>
        <taxon>Spiralia</taxon>
        <taxon>Lophotrochozoa</taxon>
        <taxon>Mollusca</taxon>
        <taxon>Gastropoda</taxon>
        <taxon>Heterobranchia</taxon>
        <taxon>Euthyneura</taxon>
        <taxon>Panpulmonata</taxon>
        <taxon>Sacoglossa</taxon>
        <taxon>Placobranchoidea</taxon>
        <taxon>Plakobranchidae</taxon>
        <taxon>Elysia</taxon>
    </lineage>
</organism>
<sequence length="81" mass="9398">MEEEEEDSGQGTYFDLEIMTSKRKLRKMEVETITVWAVMGAVISSIKGRESHAVVALSPRSDWFADWLRGWMTWSRDRTNA</sequence>
<dbReference type="EMBL" id="JAWDGP010007002">
    <property type="protein sequence ID" value="KAK3731390.1"/>
    <property type="molecule type" value="Genomic_DNA"/>
</dbReference>
<dbReference type="Proteomes" id="UP001283361">
    <property type="component" value="Unassembled WGS sequence"/>
</dbReference>
<proteinExistence type="predicted"/>
<keyword evidence="2" id="KW-1185">Reference proteome</keyword>
<evidence type="ECO:0000313" key="1">
    <source>
        <dbReference type="EMBL" id="KAK3731390.1"/>
    </source>
</evidence>
<comment type="caution">
    <text evidence="1">The sequence shown here is derived from an EMBL/GenBank/DDBJ whole genome shotgun (WGS) entry which is preliminary data.</text>
</comment>
<gene>
    <name evidence="1" type="ORF">RRG08_028395</name>
</gene>
<reference evidence="1" key="1">
    <citation type="journal article" date="2023" name="G3 (Bethesda)">
        <title>A reference genome for the long-term kleptoplast-retaining sea slug Elysia crispata morphotype clarki.</title>
        <authorList>
            <person name="Eastman K.E."/>
            <person name="Pendleton A.L."/>
            <person name="Shaikh M.A."/>
            <person name="Suttiyut T."/>
            <person name="Ogas R."/>
            <person name="Tomko P."/>
            <person name="Gavelis G."/>
            <person name="Widhalm J.R."/>
            <person name="Wisecaver J.H."/>
        </authorList>
    </citation>
    <scope>NUCLEOTIDE SEQUENCE</scope>
    <source>
        <strain evidence="1">ECLA1</strain>
    </source>
</reference>
<name>A0AAE1CRW8_9GAST</name>
<accession>A0AAE1CRW8</accession>